<reference evidence="3" key="1">
    <citation type="submission" date="2021-07" db="EMBL/GenBank/DDBJ databases">
        <authorList>
            <person name="Durling M."/>
        </authorList>
    </citation>
    <scope>NUCLEOTIDE SEQUENCE</scope>
</reference>
<dbReference type="Proteomes" id="UP000701801">
    <property type="component" value="Unassembled WGS sequence"/>
</dbReference>
<feature type="compositionally biased region" description="Low complexity" evidence="1">
    <location>
        <begin position="58"/>
        <end position="67"/>
    </location>
</feature>
<protein>
    <recommendedName>
        <fullName evidence="2">SRP9 domain-containing protein</fullName>
    </recommendedName>
</protein>
<dbReference type="PANTHER" id="PTHR12834:SF12">
    <property type="entry name" value="SIGNAL RECOGNITION PARTICLE 9 KDA PROTEIN"/>
    <property type="match status" value="1"/>
</dbReference>
<accession>A0A9N9LEH5</accession>
<dbReference type="PANTHER" id="PTHR12834">
    <property type="entry name" value="SIGNAL RECOGNITION PARTICLE 9 KDA PROTEIN"/>
    <property type="match status" value="1"/>
</dbReference>
<dbReference type="InterPro" id="IPR039914">
    <property type="entry name" value="SRP9-like"/>
</dbReference>
<feature type="compositionally biased region" description="Gly residues" evidence="1">
    <location>
        <begin position="131"/>
        <end position="141"/>
    </location>
</feature>
<dbReference type="GO" id="GO:0005786">
    <property type="term" value="C:signal recognition particle, endoplasmic reticulum targeting"/>
    <property type="evidence" value="ECO:0007669"/>
    <property type="project" value="TreeGrafter"/>
</dbReference>
<dbReference type="EMBL" id="CAJVRM010000083">
    <property type="protein sequence ID" value="CAG8973880.1"/>
    <property type="molecule type" value="Genomic_DNA"/>
</dbReference>
<feature type="domain" description="SRP9" evidence="2">
    <location>
        <begin position="5"/>
        <end position="109"/>
    </location>
</feature>
<dbReference type="Pfam" id="PF05486">
    <property type="entry name" value="SRP9-21"/>
    <property type="match status" value="1"/>
</dbReference>
<evidence type="ECO:0000313" key="4">
    <source>
        <dbReference type="Proteomes" id="UP000701801"/>
    </source>
</evidence>
<evidence type="ECO:0000256" key="1">
    <source>
        <dbReference type="SAM" id="MobiDB-lite"/>
    </source>
</evidence>
<name>A0A9N9LEH5_9HELO</name>
<dbReference type="AlphaFoldDB" id="A0A9N9LEH5"/>
<feature type="region of interest" description="Disordered" evidence="1">
    <location>
        <begin position="27"/>
        <end position="67"/>
    </location>
</feature>
<feature type="region of interest" description="Disordered" evidence="1">
    <location>
        <begin position="121"/>
        <end position="169"/>
    </location>
</feature>
<dbReference type="InterPro" id="IPR039432">
    <property type="entry name" value="SRP9_dom"/>
</dbReference>
<organism evidence="3 4">
    <name type="scientific">Hymenoscyphus albidus</name>
    <dbReference type="NCBI Taxonomy" id="595503"/>
    <lineage>
        <taxon>Eukaryota</taxon>
        <taxon>Fungi</taxon>
        <taxon>Dikarya</taxon>
        <taxon>Ascomycota</taxon>
        <taxon>Pezizomycotina</taxon>
        <taxon>Leotiomycetes</taxon>
        <taxon>Helotiales</taxon>
        <taxon>Helotiaceae</taxon>
        <taxon>Hymenoscyphus</taxon>
    </lineage>
</organism>
<comment type="caution">
    <text evidence="3">The sequence shown here is derived from an EMBL/GenBank/DDBJ whole genome shotgun (WGS) entry which is preliminary data.</text>
</comment>
<dbReference type="GO" id="GO:0006614">
    <property type="term" value="P:SRP-dependent cotranslational protein targeting to membrane"/>
    <property type="evidence" value="ECO:0007669"/>
    <property type="project" value="InterPro"/>
</dbReference>
<keyword evidence="4" id="KW-1185">Reference proteome</keyword>
<proteinExistence type="predicted"/>
<gene>
    <name evidence="3" type="ORF">HYALB_00003658</name>
</gene>
<evidence type="ECO:0000259" key="2">
    <source>
        <dbReference type="Pfam" id="PF05486"/>
    </source>
</evidence>
<dbReference type="OrthoDB" id="5419752at2759"/>
<sequence>MPTLETAQSWLQQSTLLLQARPSTTRITTKYTLPRHANPLSKSSTHPKPPKTTPSTPPTTATAPATTATATLTLKTYDPVSGTTLKYRTNKAAEVGRLIQILGRLARPMMVGLGEVKEDVKEEVKEDEGGETGGGVGVGVGGKEKGNANAGTGTGTGGVGKKGKKKGKK</sequence>
<evidence type="ECO:0000313" key="3">
    <source>
        <dbReference type="EMBL" id="CAG8973880.1"/>
    </source>
</evidence>